<keyword evidence="2" id="KW-1133">Transmembrane helix</keyword>
<feature type="region of interest" description="Disordered" evidence="1">
    <location>
        <begin position="33"/>
        <end position="57"/>
    </location>
</feature>
<dbReference type="Proteomes" id="UP000683291">
    <property type="component" value="Chromosome 1"/>
</dbReference>
<keyword evidence="4" id="KW-1185">Reference proteome</keyword>
<dbReference type="KEGG" id="sual:KDD17_03950"/>
<evidence type="ECO:0000256" key="2">
    <source>
        <dbReference type="SAM" id="Phobius"/>
    </source>
</evidence>
<dbReference type="EMBL" id="CP073581">
    <property type="protein sequence ID" value="QUJ77185.1"/>
    <property type="molecule type" value="Genomic_DNA"/>
</dbReference>
<proteinExistence type="predicted"/>
<evidence type="ECO:0000256" key="1">
    <source>
        <dbReference type="SAM" id="MobiDB-lite"/>
    </source>
</evidence>
<dbReference type="RefSeq" id="WP_212705380.1">
    <property type="nucleotide sequence ID" value="NZ_CP073581.1"/>
</dbReference>
<feature type="transmembrane region" description="Helical" evidence="2">
    <location>
        <begin position="6"/>
        <end position="24"/>
    </location>
</feature>
<accession>A0A975JF96</accession>
<feature type="compositionally biased region" description="Basic and acidic residues" evidence="1">
    <location>
        <begin position="33"/>
        <end position="49"/>
    </location>
</feature>
<keyword evidence="2" id="KW-0812">Transmembrane</keyword>
<gene>
    <name evidence="3" type="ORF">KDD17_03950</name>
</gene>
<reference evidence="3" key="1">
    <citation type="submission" date="2021-04" db="EMBL/GenBank/DDBJ databases">
        <title>Complete genome sequence for Sulfitobacter sp. strain JK7-1.</title>
        <authorList>
            <person name="Park S.-J."/>
        </authorList>
    </citation>
    <scope>NUCLEOTIDE SEQUENCE</scope>
    <source>
        <strain evidence="3">JK7-1</strain>
    </source>
</reference>
<evidence type="ECO:0000313" key="3">
    <source>
        <dbReference type="EMBL" id="QUJ77185.1"/>
    </source>
</evidence>
<evidence type="ECO:0000313" key="4">
    <source>
        <dbReference type="Proteomes" id="UP000683291"/>
    </source>
</evidence>
<organism evidence="3 4">
    <name type="scientific">Sulfitobacter albidus</name>
    <dbReference type="NCBI Taxonomy" id="2829501"/>
    <lineage>
        <taxon>Bacteria</taxon>
        <taxon>Pseudomonadati</taxon>
        <taxon>Pseudomonadota</taxon>
        <taxon>Alphaproteobacteria</taxon>
        <taxon>Rhodobacterales</taxon>
        <taxon>Roseobacteraceae</taxon>
        <taxon>Sulfitobacter</taxon>
    </lineage>
</organism>
<sequence>MDWTLLTAALVFTTLILAVGFAYWNKNKVEERMDDPHAPKSTLAKDGDPHGTPADVK</sequence>
<keyword evidence="2" id="KW-0472">Membrane</keyword>
<name>A0A975JF96_9RHOB</name>
<dbReference type="AlphaFoldDB" id="A0A975JF96"/>
<protein>
    <submittedName>
        <fullName evidence="3">Uncharacterized protein</fullName>
    </submittedName>
</protein>